<sequence>MSSIQNRLVKFVSILILSLDLCVVDTSAPKHSPSSSTSSSSASNPLSSPSSSLLSSSSWQGISMPTNRHHPNQTISSPSKNSQRNSIPFKNGTTIVANNLWKMDRNEWIGSGHLQFTFDLLNSIFINSLDLKTGSLESMAFSPFSIQSLLMMLHLGAKGSTKSEIAKLLRLDSFENNITSSKSHETFGQAVKSLNDDPNISKSLHSANQIFVQETLQISKSYQSALNHYHQSSIRFLNFAEDSYQALNQINDWIEKHTKHMINNFLTSPPAPTTQLMAINAIRFKGDWQFRFDRSDTEKDAWFRMINGQTTTVPMMVAQLPVAYAYNSQLKTSIIELPFKTQRLSLFVLLPNDSLGIFTLLNQLNSTIFANLLYSMRKQIDIDKDGQSTGVNIRLPKFSISSMPRITEILKNQLGMKSLFNAENANLDAMFNRYVGRVQISELLHKAVIKIDEEGSIGAAISSSNIERIGTFNGPYFEADHPFVFLLMDKQTGLTLFAGIYAGPSQSKSSEMTESSSPSPLPQSSSSSSINFSNLNLMNEFKPKSMLKQTSNYLQNKHHRHYPFGLDNIVNKKLKSKIN</sequence>
<dbReference type="GO" id="GO:0005615">
    <property type="term" value="C:extracellular space"/>
    <property type="evidence" value="ECO:0007669"/>
    <property type="project" value="InterPro"/>
</dbReference>
<keyword evidence="3" id="KW-0722">Serine protease inhibitor</keyword>
<dbReference type="OrthoDB" id="9518664at2759"/>
<gene>
    <name evidence="9" type="ORF">SSS_5850</name>
</gene>
<keyword evidence="2" id="KW-0646">Protease inhibitor</keyword>
<dbReference type="SMART" id="SM00093">
    <property type="entry name" value="SERPIN"/>
    <property type="match status" value="1"/>
</dbReference>
<evidence type="ECO:0000256" key="5">
    <source>
        <dbReference type="RuleBase" id="RU000411"/>
    </source>
</evidence>
<dbReference type="InterPro" id="IPR023796">
    <property type="entry name" value="Serpin_dom"/>
</dbReference>
<evidence type="ECO:0000256" key="1">
    <source>
        <dbReference type="ARBA" id="ARBA00009500"/>
    </source>
</evidence>
<dbReference type="Proteomes" id="UP000070412">
    <property type="component" value="Unassembled WGS sequence"/>
</dbReference>
<evidence type="ECO:0000256" key="2">
    <source>
        <dbReference type="ARBA" id="ARBA00022690"/>
    </source>
</evidence>
<proteinExistence type="inferred from homology"/>
<evidence type="ECO:0000313" key="9">
    <source>
        <dbReference type="EMBL" id="KAF7494699.1"/>
    </source>
</evidence>
<organism evidence="9">
    <name type="scientific">Sarcoptes scabiei</name>
    <name type="common">Itch mite</name>
    <name type="synonym">Acarus scabiei</name>
    <dbReference type="NCBI Taxonomy" id="52283"/>
    <lineage>
        <taxon>Eukaryota</taxon>
        <taxon>Metazoa</taxon>
        <taxon>Ecdysozoa</taxon>
        <taxon>Arthropoda</taxon>
        <taxon>Chelicerata</taxon>
        <taxon>Arachnida</taxon>
        <taxon>Acari</taxon>
        <taxon>Acariformes</taxon>
        <taxon>Sarcoptiformes</taxon>
        <taxon>Astigmata</taxon>
        <taxon>Psoroptidia</taxon>
        <taxon>Sarcoptoidea</taxon>
        <taxon>Sarcoptidae</taxon>
        <taxon>Sarcoptinae</taxon>
        <taxon>Sarcoptes</taxon>
    </lineage>
</organism>
<dbReference type="InterPro" id="IPR000215">
    <property type="entry name" value="Serpin_fam"/>
</dbReference>
<reference evidence="10" key="3">
    <citation type="submission" date="2022-06" db="UniProtKB">
        <authorList>
            <consortium name="EnsemblMetazoa"/>
        </authorList>
    </citation>
    <scope>IDENTIFICATION</scope>
</reference>
<evidence type="ECO:0000259" key="8">
    <source>
        <dbReference type="SMART" id="SM00093"/>
    </source>
</evidence>
<comment type="similarity">
    <text evidence="1 5">Belongs to the serpin family.</text>
</comment>
<dbReference type="EMBL" id="WVUK01000052">
    <property type="protein sequence ID" value="KAF7494699.1"/>
    <property type="molecule type" value="Genomic_DNA"/>
</dbReference>
<dbReference type="GO" id="GO:0004867">
    <property type="term" value="F:serine-type endopeptidase inhibitor activity"/>
    <property type="evidence" value="ECO:0007669"/>
    <property type="project" value="UniProtKB-KW"/>
</dbReference>
<evidence type="ECO:0000256" key="4">
    <source>
        <dbReference type="ARBA" id="ARBA00023180"/>
    </source>
</evidence>
<accession>A0A834VGV7</accession>
<dbReference type="SUPFAM" id="SSF56574">
    <property type="entry name" value="Serpins"/>
    <property type="match status" value="1"/>
</dbReference>
<dbReference type="PROSITE" id="PS00284">
    <property type="entry name" value="SERPIN"/>
    <property type="match status" value="1"/>
</dbReference>
<evidence type="ECO:0000256" key="6">
    <source>
        <dbReference type="SAM" id="MobiDB-lite"/>
    </source>
</evidence>
<keyword evidence="7" id="KW-0732">Signal</keyword>
<dbReference type="InterPro" id="IPR042185">
    <property type="entry name" value="Serpin_sf_2"/>
</dbReference>
<feature type="compositionally biased region" description="Polar residues" evidence="6">
    <location>
        <begin position="59"/>
        <end position="88"/>
    </location>
</feature>
<feature type="chain" id="PRO_5038259594" evidence="7">
    <location>
        <begin position="27"/>
        <end position="579"/>
    </location>
</feature>
<protein>
    <submittedName>
        <fullName evidence="9">Plasminogen activator inhibitor 2</fullName>
    </submittedName>
</protein>
<keyword evidence="4" id="KW-0325">Glycoprotein</keyword>
<feature type="compositionally biased region" description="Low complexity" evidence="6">
    <location>
        <begin position="32"/>
        <end position="58"/>
    </location>
</feature>
<reference evidence="11" key="1">
    <citation type="journal article" date="2020" name="PLoS Negl. Trop. Dis.">
        <title>High-quality nuclear genome for Sarcoptes scabiei-A critical resource for a neglected parasite.</title>
        <authorList>
            <person name="Korhonen P.K."/>
            <person name="Gasser R.B."/>
            <person name="Ma G."/>
            <person name="Wang T."/>
            <person name="Stroehlein A.J."/>
            <person name="Young N.D."/>
            <person name="Ang C.S."/>
            <person name="Fernando D.D."/>
            <person name="Lu H.C."/>
            <person name="Taylor S."/>
            <person name="Reynolds S.L."/>
            <person name="Mofiz E."/>
            <person name="Najaraj S.H."/>
            <person name="Gowda H."/>
            <person name="Madugundu A."/>
            <person name="Renuse S."/>
            <person name="Holt D."/>
            <person name="Pandey A."/>
            <person name="Papenfuss A.T."/>
            <person name="Fischer K."/>
        </authorList>
    </citation>
    <scope>NUCLEOTIDE SEQUENCE [LARGE SCALE GENOMIC DNA]</scope>
</reference>
<dbReference type="InterPro" id="IPR042178">
    <property type="entry name" value="Serpin_sf_1"/>
</dbReference>
<dbReference type="CDD" id="cd00172">
    <property type="entry name" value="serpin"/>
    <property type="match status" value="1"/>
</dbReference>
<evidence type="ECO:0000256" key="3">
    <source>
        <dbReference type="ARBA" id="ARBA00022900"/>
    </source>
</evidence>
<evidence type="ECO:0000256" key="7">
    <source>
        <dbReference type="SAM" id="SignalP"/>
    </source>
</evidence>
<dbReference type="InterPro" id="IPR023795">
    <property type="entry name" value="Serpin_CS"/>
</dbReference>
<dbReference type="Gene3D" id="3.30.497.10">
    <property type="entry name" value="Antithrombin, subunit I, domain 2"/>
    <property type="match status" value="1"/>
</dbReference>
<dbReference type="AlphaFoldDB" id="A0A834VGV7"/>
<evidence type="ECO:0000313" key="10">
    <source>
        <dbReference type="EnsemblMetazoa" id="KAF7494699.1"/>
    </source>
</evidence>
<dbReference type="Pfam" id="PF00079">
    <property type="entry name" value="Serpin"/>
    <property type="match status" value="1"/>
</dbReference>
<keyword evidence="11" id="KW-1185">Reference proteome</keyword>
<dbReference type="PANTHER" id="PTHR11461">
    <property type="entry name" value="SERINE PROTEASE INHIBITOR, SERPIN"/>
    <property type="match status" value="1"/>
</dbReference>
<feature type="region of interest" description="Disordered" evidence="6">
    <location>
        <begin position="506"/>
        <end position="528"/>
    </location>
</feature>
<feature type="signal peptide" evidence="7">
    <location>
        <begin position="1"/>
        <end position="26"/>
    </location>
</feature>
<dbReference type="InterPro" id="IPR036186">
    <property type="entry name" value="Serpin_sf"/>
</dbReference>
<dbReference type="Gene3D" id="2.30.39.10">
    <property type="entry name" value="Alpha-1-antitrypsin, domain 1"/>
    <property type="match status" value="1"/>
</dbReference>
<dbReference type="EnsemblMetazoa" id="SSS_5850s_mrna">
    <property type="protein sequence ID" value="KAF7494699.1"/>
    <property type="gene ID" value="SSS_5850"/>
</dbReference>
<reference evidence="9" key="2">
    <citation type="submission" date="2020-01" db="EMBL/GenBank/DDBJ databases">
        <authorList>
            <person name="Korhonen P.K.K."/>
            <person name="Guangxu M.G."/>
            <person name="Wang T.W."/>
            <person name="Stroehlein A.J.S."/>
            <person name="Young N.D."/>
            <person name="Ang C.-S.A."/>
            <person name="Fernando D.W.F."/>
            <person name="Lu H.L."/>
            <person name="Taylor S.T."/>
            <person name="Ehtesham M.E.M."/>
            <person name="Najaraj S.H.N."/>
            <person name="Harsha G.H.G."/>
            <person name="Madugundu A.M."/>
            <person name="Renuse S.R."/>
            <person name="Holt D.H."/>
            <person name="Pandey A.P."/>
            <person name="Papenfuss A.P."/>
            <person name="Gasser R.B.G."/>
            <person name="Fischer K.F."/>
        </authorList>
    </citation>
    <scope>NUCLEOTIDE SEQUENCE</scope>
    <source>
        <strain evidence="9">SSS_KF_BRIS2020</strain>
    </source>
</reference>
<dbReference type="PANTHER" id="PTHR11461:SF211">
    <property type="entry name" value="GH10112P-RELATED"/>
    <property type="match status" value="1"/>
</dbReference>
<feature type="region of interest" description="Disordered" evidence="6">
    <location>
        <begin position="30"/>
        <end position="88"/>
    </location>
</feature>
<evidence type="ECO:0000313" key="11">
    <source>
        <dbReference type="Proteomes" id="UP000070412"/>
    </source>
</evidence>
<feature type="domain" description="Serpin" evidence="8">
    <location>
        <begin position="122"/>
        <end position="504"/>
    </location>
</feature>
<name>A0A834VGV7_SARSC</name>